<proteinExistence type="predicted"/>
<gene>
    <name evidence="2" type="ORF">ICC18_26900</name>
</gene>
<feature type="transmembrane region" description="Helical" evidence="1">
    <location>
        <begin position="6"/>
        <end position="31"/>
    </location>
</feature>
<reference evidence="2" key="1">
    <citation type="submission" date="2020-09" db="EMBL/GenBank/DDBJ databases">
        <title>Draft Genome Sequence of Paenibacillus sp. WST5.</title>
        <authorList>
            <person name="Bao Z."/>
        </authorList>
    </citation>
    <scope>NUCLEOTIDE SEQUENCE</scope>
    <source>
        <strain evidence="2">WST5</strain>
    </source>
</reference>
<dbReference type="Proteomes" id="UP000650466">
    <property type="component" value="Unassembled WGS sequence"/>
</dbReference>
<dbReference type="RefSeq" id="WP_188177490.1">
    <property type="nucleotide sequence ID" value="NZ_JACVVD010000012.1"/>
</dbReference>
<name>A0A926QLA9_9BACL</name>
<evidence type="ECO:0000313" key="3">
    <source>
        <dbReference type="Proteomes" id="UP000650466"/>
    </source>
</evidence>
<evidence type="ECO:0000256" key="1">
    <source>
        <dbReference type="SAM" id="Phobius"/>
    </source>
</evidence>
<feature type="transmembrane region" description="Helical" evidence="1">
    <location>
        <begin position="266"/>
        <end position="288"/>
    </location>
</feature>
<evidence type="ECO:0000313" key="2">
    <source>
        <dbReference type="EMBL" id="MBD0383711.1"/>
    </source>
</evidence>
<keyword evidence="1" id="KW-0812">Transmembrane</keyword>
<protein>
    <submittedName>
        <fullName evidence="2">Uncharacterized protein</fullName>
    </submittedName>
</protein>
<keyword evidence="1" id="KW-0472">Membrane</keyword>
<feature type="transmembrane region" description="Helical" evidence="1">
    <location>
        <begin position="95"/>
        <end position="115"/>
    </location>
</feature>
<accession>A0A926QLA9</accession>
<organism evidence="2 3">
    <name type="scientific">Paenibacillus sedimenti</name>
    <dbReference type="NCBI Taxonomy" id="2770274"/>
    <lineage>
        <taxon>Bacteria</taxon>
        <taxon>Bacillati</taxon>
        <taxon>Bacillota</taxon>
        <taxon>Bacilli</taxon>
        <taxon>Bacillales</taxon>
        <taxon>Paenibacillaceae</taxon>
        <taxon>Paenibacillus</taxon>
    </lineage>
</organism>
<comment type="caution">
    <text evidence="2">The sequence shown here is derived from an EMBL/GenBank/DDBJ whole genome shotgun (WGS) entry which is preliminary data.</text>
</comment>
<dbReference type="AlphaFoldDB" id="A0A926QLA9"/>
<keyword evidence="3" id="KW-1185">Reference proteome</keyword>
<dbReference type="EMBL" id="JACVVD010000012">
    <property type="protein sequence ID" value="MBD0383711.1"/>
    <property type="molecule type" value="Genomic_DNA"/>
</dbReference>
<keyword evidence="1" id="KW-1133">Transmembrane helix</keyword>
<sequence>MVMESTQLLVLQIGSNLLLFILIMTALYHMLNQVPVRSKRWRSLHVKQVLRQAKLPAWLCKLLGMSNKSVEEKRQLLIGCGVWLDAALYEGSRRLLIIVALVAIIGSYLAFQHPWMTFHAHPIYVMVGAGCLLPFLLFDKKVLFQLKGQRSHRIVKEIYVISHHLLYYNDSHMNLHAKLTLCASQTRSIRSIFQVMLNEWYQDSEAAIYRFKMRLGTDEAHSFGETLNALRLNEHGSYYELLKQRIQDYKEKMELVRDSRKETVSYLLFVLAGLPILNTFRVFMYPWIAEGQRLFDSIN</sequence>
<feature type="transmembrane region" description="Helical" evidence="1">
    <location>
        <begin position="121"/>
        <end position="138"/>
    </location>
</feature>